<organism evidence="6 7">
    <name type="scientific">Anthostomella pinea</name>
    <dbReference type="NCBI Taxonomy" id="933095"/>
    <lineage>
        <taxon>Eukaryota</taxon>
        <taxon>Fungi</taxon>
        <taxon>Dikarya</taxon>
        <taxon>Ascomycota</taxon>
        <taxon>Pezizomycotina</taxon>
        <taxon>Sordariomycetes</taxon>
        <taxon>Xylariomycetidae</taxon>
        <taxon>Xylariales</taxon>
        <taxon>Xylariaceae</taxon>
        <taxon>Anthostomella</taxon>
    </lineage>
</organism>
<evidence type="ECO:0000259" key="5">
    <source>
        <dbReference type="PROSITE" id="PS50865"/>
    </source>
</evidence>
<evidence type="ECO:0000313" key="7">
    <source>
        <dbReference type="Proteomes" id="UP001295740"/>
    </source>
</evidence>
<name>A0AAI8YQB2_9PEZI</name>
<keyword evidence="3" id="KW-0862">Zinc</keyword>
<sequence>MASTSVPASTSGSAPAAAEPCPLRCTICNADSAKACTTCKPTAYCSKAFQKVDWPSHKLLRAQYAELTSSNNTASQPEGRILDFLFPALGANPELVYVPDMHPHSVTDEAIPDTINTIFDAHDDAFVLSHVRASDHHPNFLNEVTNKVRGYRKQESLLEVWYRKYGGHRPNEAVRAALTVTGGSSFHVWKGNVLVLAATNTHGRGVYKDVTMRDFRDAVDFLADYLNPRRREDELTATASMEWGVDMSRPPEYCYRIDRVSVAMSETDMIMTALNPQLYPENTHRQQADE</sequence>
<keyword evidence="1" id="KW-0479">Metal-binding</keyword>
<evidence type="ECO:0000313" key="6">
    <source>
        <dbReference type="EMBL" id="CAJ2513235.1"/>
    </source>
</evidence>
<evidence type="ECO:0000256" key="2">
    <source>
        <dbReference type="ARBA" id="ARBA00022771"/>
    </source>
</evidence>
<reference evidence="6" key="1">
    <citation type="submission" date="2023-10" db="EMBL/GenBank/DDBJ databases">
        <authorList>
            <person name="Hackl T."/>
        </authorList>
    </citation>
    <scope>NUCLEOTIDE SEQUENCE</scope>
</reference>
<proteinExistence type="predicted"/>
<comment type="caution">
    <text evidence="6">The sequence shown here is derived from an EMBL/GenBank/DDBJ whole genome shotgun (WGS) entry which is preliminary data.</text>
</comment>
<accession>A0AAI8YQB2</accession>
<gene>
    <name evidence="6" type="ORF">KHLLAP_LOCUS13703</name>
</gene>
<evidence type="ECO:0000256" key="3">
    <source>
        <dbReference type="ARBA" id="ARBA00022833"/>
    </source>
</evidence>
<dbReference type="Pfam" id="PF01753">
    <property type="entry name" value="zf-MYND"/>
    <property type="match status" value="1"/>
</dbReference>
<dbReference type="Gene3D" id="6.10.140.2220">
    <property type="match status" value="1"/>
</dbReference>
<protein>
    <submittedName>
        <fullName evidence="6">Uu.00g013540.m01.CDS01</fullName>
    </submittedName>
</protein>
<dbReference type="InterPro" id="IPR002893">
    <property type="entry name" value="Znf_MYND"/>
</dbReference>
<dbReference type="Proteomes" id="UP001295740">
    <property type="component" value="Unassembled WGS sequence"/>
</dbReference>
<dbReference type="PROSITE" id="PS50865">
    <property type="entry name" value="ZF_MYND_2"/>
    <property type="match status" value="1"/>
</dbReference>
<keyword evidence="2 4" id="KW-0863">Zinc-finger</keyword>
<dbReference type="AlphaFoldDB" id="A0AAI8YQB2"/>
<dbReference type="GO" id="GO:0008270">
    <property type="term" value="F:zinc ion binding"/>
    <property type="evidence" value="ECO:0007669"/>
    <property type="project" value="UniProtKB-KW"/>
</dbReference>
<feature type="domain" description="MYND-type" evidence="5">
    <location>
        <begin position="25"/>
        <end position="61"/>
    </location>
</feature>
<evidence type="ECO:0000256" key="1">
    <source>
        <dbReference type="ARBA" id="ARBA00022723"/>
    </source>
</evidence>
<dbReference type="SUPFAM" id="SSF144232">
    <property type="entry name" value="HIT/MYND zinc finger-like"/>
    <property type="match status" value="1"/>
</dbReference>
<evidence type="ECO:0000256" key="4">
    <source>
        <dbReference type="PROSITE-ProRule" id="PRU00134"/>
    </source>
</evidence>
<keyword evidence="7" id="KW-1185">Reference proteome</keyword>
<dbReference type="EMBL" id="CAUWAG010000020">
    <property type="protein sequence ID" value="CAJ2513235.1"/>
    <property type="molecule type" value="Genomic_DNA"/>
</dbReference>